<dbReference type="InterPro" id="IPR008030">
    <property type="entry name" value="NmrA-like"/>
</dbReference>
<dbReference type="Pfam" id="PF13489">
    <property type="entry name" value="Methyltransf_23"/>
    <property type="match status" value="1"/>
</dbReference>
<evidence type="ECO:0000259" key="4">
    <source>
        <dbReference type="Pfam" id="PF05368"/>
    </source>
</evidence>
<dbReference type="Proteomes" id="UP000663297">
    <property type="component" value="Chromosome 3"/>
</dbReference>
<name>A0A7S8HWM0_FUSCU</name>
<dbReference type="Gene3D" id="3.40.50.150">
    <property type="entry name" value="Vaccinia Virus protein VP39"/>
    <property type="match status" value="1"/>
</dbReference>
<protein>
    <recommendedName>
        <fullName evidence="4">NmrA-like domain-containing protein</fullName>
    </recommendedName>
</protein>
<evidence type="ECO:0000313" key="6">
    <source>
        <dbReference type="Proteomes" id="UP000663297"/>
    </source>
</evidence>
<dbReference type="PANTHER" id="PTHR47706:SF9">
    <property type="entry name" value="NMRA-LIKE DOMAIN-CONTAINING PROTEIN-RELATED"/>
    <property type="match status" value="1"/>
</dbReference>
<dbReference type="CDD" id="cd05259">
    <property type="entry name" value="PCBER_SDR_a"/>
    <property type="match status" value="1"/>
</dbReference>
<dbReference type="Gene3D" id="3.40.50.720">
    <property type="entry name" value="NAD(P)-binding Rossmann-like Domain"/>
    <property type="match status" value="1"/>
</dbReference>
<organism evidence="5 6">
    <name type="scientific">Fusarium culmorum</name>
    <dbReference type="NCBI Taxonomy" id="5516"/>
    <lineage>
        <taxon>Eukaryota</taxon>
        <taxon>Fungi</taxon>
        <taxon>Dikarya</taxon>
        <taxon>Ascomycota</taxon>
        <taxon>Pezizomycotina</taxon>
        <taxon>Sordariomycetes</taxon>
        <taxon>Hypocreomycetidae</taxon>
        <taxon>Hypocreales</taxon>
        <taxon>Nectriaceae</taxon>
        <taxon>Fusarium</taxon>
    </lineage>
</organism>
<dbReference type="GO" id="GO:0016491">
    <property type="term" value="F:oxidoreductase activity"/>
    <property type="evidence" value="ECO:0007669"/>
    <property type="project" value="UniProtKB-KW"/>
</dbReference>
<feature type="domain" description="NmrA-like" evidence="4">
    <location>
        <begin position="322"/>
        <end position="547"/>
    </location>
</feature>
<dbReference type="InterPro" id="IPR029063">
    <property type="entry name" value="SAM-dependent_MTases_sf"/>
</dbReference>
<dbReference type="InterPro" id="IPR036291">
    <property type="entry name" value="NAD(P)-bd_dom_sf"/>
</dbReference>
<keyword evidence="1" id="KW-0521">NADP</keyword>
<keyword evidence="2" id="KW-0560">Oxidoreductase</keyword>
<evidence type="ECO:0000256" key="1">
    <source>
        <dbReference type="ARBA" id="ARBA00022857"/>
    </source>
</evidence>
<dbReference type="Pfam" id="PF05368">
    <property type="entry name" value="NmrA"/>
    <property type="match status" value="1"/>
</dbReference>
<dbReference type="InterPro" id="IPR045312">
    <property type="entry name" value="PCBER-like"/>
</dbReference>
<gene>
    <name evidence="5" type="ORF">HYE67_006413</name>
</gene>
<reference evidence="5" key="1">
    <citation type="submission" date="2020-11" db="EMBL/GenBank/DDBJ databases">
        <title>The chromosome-scale genome resource for two endophytic Fusarium species: F. culmorum and F. pseudograminearum.</title>
        <authorList>
            <person name="Yuan Z."/>
        </authorList>
    </citation>
    <scope>NUCLEOTIDE SEQUENCE</scope>
    <source>
        <strain evidence="5">Class2-1B</strain>
    </source>
</reference>
<evidence type="ECO:0000256" key="2">
    <source>
        <dbReference type="ARBA" id="ARBA00023002"/>
    </source>
</evidence>
<evidence type="ECO:0000256" key="3">
    <source>
        <dbReference type="SAM" id="MobiDB-lite"/>
    </source>
</evidence>
<proteinExistence type="predicted"/>
<dbReference type="InterPro" id="IPR051609">
    <property type="entry name" value="NmrA/Isoflavone_reductase-like"/>
</dbReference>
<accession>A0A7S8HWM0</accession>
<dbReference type="CDD" id="cd02440">
    <property type="entry name" value="AdoMet_MTases"/>
    <property type="match status" value="1"/>
</dbReference>
<dbReference type="PANTHER" id="PTHR47706">
    <property type="entry name" value="NMRA-LIKE FAMILY PROTEIN"/>
    <property type="match status" value="1"/>
</dbReference>
<dbReference type="AlphaFoldDB" id="A0A7S8HWM0"/>
<sequence>MAQTQQGRPAALVPDDLDNDTDSSLGEDILSSTTSISSSILDYRRENGRTYHAYKDGKYALPNDEAENERLDLQHNLFLLTLDDKLGLAPPNEPDSKAKHILDIGTGTGIWAIDYADEHPEAQVVGVDLSPIQPAFVPPNLTFMIEDIEDEWNYSQSFDYIHSRFMSSALASWTDFLTKCYKYVSTVIYQYRADFCSNLAPGGYMEIQEADLNLQSDDGTLKPDNVMLKSLRLLTEASVMFGRPYQDIPPLADIMKEVGFVDVVVKQFKWPINGWPKDKKDKLLGEWSLINMASGLEAFTMAPLTRAHGWTPEETMTTNKLNKVAVFGASGNFGTPITAALKQAGFNVTIITRTESKSTFPEDIPVLRTEYTYGALVKALSGQDAAVCAVGPAGIPSQGTMIDAAEAAEVKRFIVADFGWGPDFTSFPEFDSVRAQRAVGFEHARKHAAANPNFTWTSIATGNPIDWALKRFTTMGFDIKNQSAIIYDEGKEYFTGTTLQGIGQSVVGVLENPAETANRTVKVVSIKTCQNELLEAFQNKTGSQWEMRRRTTRELIEGARDKKENGVGGWILDLAVAQLYDDGKARCLVAPSWEESDSGLLGVNEETAESLVTSVLASL</sequence>
<dbReference type="SUPFAM" id="SSF53335">
    <property type="entry name" value="S-adenosyl-L-methionine-dependent methyltransferases"/>
    <property type="match status" value="1"/>
</dbReference>
<dbReference type="Gene3D" id="3.90.25.10">
    <property type="entry name" value="UDP-galactose 4-epimerase, domain 1"/>
    <property type="match status" value="1"/>
</dbReference>
<dbReference type="EMBL" id="CP064749">
    <property type="protein sequence ID" value="QPC64182.1"/>
    <property type="molecule type" value="Genomic_DNA"/>
</dbReference>
<feature type="region of interest" description="Disordered" evidence="3">
    <location>
        <begin position="1"/>
        <end position="29"/>
    </location>
</feature>
<dbReference type="SUPFAM" id="SSF51735">
    <property type="entry name" value="NAD(P)-binding Rossmann-fold domains"/>
    <property type="match status" value="1"/>
</dbReference>
<evidence type="ECO:0000313" key="5">
    <source>
        <dbReference type="EMBL" id="QPC64182.1"/>
    </source>
</evidence>